<dbReference type="Gramene" id="ONK81991">
    <property type="protein sequence ID" value="ONK81991"/>
    <property type="gene ID" value="A4U43_C01F34990"/>
</dbReference>
<name>A0A5P1FXR6_ASPOF</name>
<dbReference type="EMBL" id="CM007381">
    <property type="protein sequence ID" value="ONK81991.1"/>
    <property type="molecule type" value="Genomic_DNA"/>
</dbReference>
<feature type="region of interest" description="Disordered" evidence="1">
    <location>
        <begin position="27"/>
        <end position="143"/>
    </location>
</feature>
<accession>A0A5P1FXR6</accession>
<dbReference type="AlphaFoldDB" id="A0A5P1FXR6"/>
<dbReference type="Proteomes" id="UP000243459">
    <property type="component" value="Chromosome 1"/>
</dbReference>
<evidence type="ECO:0000313" key="3">
    <source>
        <dbReference type="Proteomes" id="UP000243459"/>
    </source>
</evidence>
<gene>
    <name evidence="2" type="ORF">A4U43_C01F34990</name>
</gene>
<reference evidence="3" key="1">
    <citation type="journal article" date="2017" name="Nat. Commun.">
        <title>The asparagus genome sheds light on the origin and evolution of a young Y chromosome.</title>
        <authorList>
            <person name="Harkess A."/>
            <person name="Zhou J."/>
            <person name="Xu C."/>
            <person name="Bowers J.E."/>
            <person name="Van der Hulst R."/>
            <person name="Ayyampalayam S."/>
            <person name="Mercati F."/>
            <person name="Riccardi P."/>
            <person name="McKain M.R."/>
            <person name="Kakrana A."/>
            <person name="Tang H."/>
            <person name="Ray J."/>
            <person name="Groenendijk J."/>
            <person name="Arikit S."/>
            <person name="Mathioni S.M."/>
            <person name="Nakano M."/>
            <person name="Shan H."/>
            <person name="Telgmann-Rauber A."/>
            <person name="Kanno A."/>
            <person name="Yue Z."/>
            <person name="Chen H."/>
            <person name="Li W."/>
            <person name="Chen Y."/>
            <person name="Xu X."/>
            <person name="Zhang Y."/>
            <person name="Luo S."/>
            <person name="Chen H."/>
            <person name="Gao J."/>
            <person name="Mao Z."/>
            <person name="Pires J.C."/>
            <person name="Luo M."/>
            <person name="Kudrna D."/>
            <person name="Wing R.A."/>
            <person name="Meyers B.C."/>
            <person name="Yi K."/>
            <person name="Kong H."/>
            <person name="Lavrijsen P."/>
            <person name="Sunseri F."/>
            <person name="Falavigna A."/>
            <person name="Ye Y."/>
            <person name="Leebens-Mack J.H."/>
            <person name="Chen G."/>
        </authorList>
    </citation>
    <scope>NUCLEOTIDE SEQUENCE [LARGE SCALE GENOMIC DNA]</scope>
    <source>
        <strain evidence="3">cv. DH0086</strain>
    </source>
</reference>
<evidence type="ECO:0000313" key="2">
    <source>
        <dbReference type="EMBL" id="ONK81991.1"/>
    </source>
</evidence>
<protein>
    <submittedName>
        <fullName evidence="2">Uncharacterized protein</fullName>
    </submittedName>
</protein>
<organism evidence="2 3">
    <name type="scientific">Asparagus officinalis</name>
    <name type="common">Garden asparagus</name>
    <dbReference type="NCBI Taxonomy" id="4686"/>
    <lineage>
        <taxon>Eukaryota</taxon>
        <taxon>Viridiplantae</taxon>
        <taxon>Streptophyta</taxon>
        <taxon>Embryophyta</taxon>
        <taxon>Tracheophyta</taxon>
        <taxon>Spermatophyta</taxon>
        <taxon>Magnoliopsida</taxon>
        <taxon>Liliopsida</taxon>
        <taxon>Asparagales</taxon>
        <taxon>Asparagaceae</taxon>
        <taxon>Asparagoideae</taxon>
        <taxon>Asparagus</taxon>
    </lineage>
</organism>
<feature type="compositionally biased region" description="Basic and acidic residues" evidence="1">
    <location>
        <begin position="93"/>
        <end position="111"/>
    </location>
</feature>
<proteinExistence type="predicted"/>
<evidence type="ECO:0000256" key="1">
    <source>
        <dbReference type="SAM" id="MobiDB-lite"/>
    </source>
</evidence>
<keyword evidence="3" id="KW-1185">Reference proteome</keyword>
<sequence>MSIMQHLNVEDDDQFWTLVHNQATELKKSRRNAKTITTQDSNDEASESEYTTQKKGKEPMGTSSTNSFAALQDRQADNDDCSVTIESCDSDTEEGHIEPLDMGHHSADERSCPVYNKHSKSNSPQKDGSAEAFIAGNPVQSDGFISEGQMRFGLTDHPVPVSLAH</sequence>